<dbReference type="GO" id="GO:0003677">
    <property type="term" value="F:DNA binding"/>
    <property type="evidence" value="ECO:0007669"/>
    <property type="project" value="TreeGrafter"/>
</dbReference>
<dbReference type="GO" id="GO:0005634">
    <property type="term" value="C:nucleus"/>
    <property type="evidence" value="ECO:0007669"/>
    <property type="project" value="TreeGrafter"/>
</dbReference>
<feature type="domain" description="DDE-1" evidence="2">
    <location>
        <begin position="91"/>
        <end position="258"/>
    </location>
</feature>
<feature type="region of interest" description="Disordered" evidence="1">
    <location>
        <begin position="389"/>
        <end position="430"/>
    </location>
</feature>
<reference evidence="4" key="1">
    <citation type="journal article" date="2017" name="Genome Biol.">
        <title>Comparative genomics reveals high biological diversity and specific adaptations in the industrially and medically important fungal genus Aspergillus.</title>
        <authorList>
            <person name="de Vries R.P."/>
            <person name="Riley R."/>
            <person name="Wiebenga A."/>
            <person name="Aguilar-Osorio G."/>
            <person name="Amillis S."/>
            <person name="Uchima C.A."/>
            <person name="Anderluh G."/>
            <person name="Asadollahi M."/>
            <person name="Askin M."/>
            <person name="Barry K."/>
            <person name="Battaglia E."/>
            <person name="Bayram O."/>
            <person name="Benocci T."/>
            <person name="Braus-Stromeyer S.A."/>
            <person name="Caldana C."/>
            <person name="Canovas D."/>
            <person name="Cerqueira G.C."/>
            <person name="Chen F."/>
            <person name="Chen W."/>
            <person name="Choi C."/>
            <person name="Clum A."/>
            <person name="Dos Santos R.A."/>
            <person name="Damasio A.R."/>
            <person name="Diallinas G."/>
            <person name="Emri T."/>
            <person name="Fekete E."/>
            <person name="Flipphi M."/>
            <person name="Freyberg S."/>
            <person name="Gallo A."/>
            <person name="Gournas C."/>
            <person name="Habgood R."/>
            <person name="Hainaut M."/>
            <person name="Harispe M.L."/>
            <person name="Henrissat B."/>
            <person name="Hilden K.S."/>
            <person name="Hope R."/>
            <person name="Hossain A."/>
            <person name="Karabika E."/>
            <person name="Karaffa L."/>
            <person name="Karanyi Z."/>
            <person name="Krasevec N."/>
            <person name="Kuo A."/>
            <person name="Kusch H."/>
            <person name="LaButti K."/>
            <person name="Lagendijk E.L."/>
            <person name="Lapidus A."/>
            <person name="Levasseur A."/>
            <person name="Lindquist E."/>
            <person name="Lipzen A."/>
            <person name="Logrieco A.F."/>
            <person name="MacCabe A."/>
            <person name="Maekelae M.R."/>
            <person name="Malavazi I."/>
            <person name="Melin P."/>
            <person name="Meyer V."/>
            <person name="Mielnichuk N."/>
            <person name="Miskei M."/>
            <person name="Molnar A.P."/>
            <person name="Mule G."/>
            <person name="Ngan C.Y."/>
            <person name="Orejas M."/>
            <person name="Orosz E."/>
            <person name="Ouedraogo J.P."/>
            <person name="Overkamp K.M."/>
            <person name="Park H.-S."/>
            <person name="Perrone G."/>
            <person name="Piumi F."/>
            <person name="Punt P.J."/>
            <person name="Ram A.F."/>
            <person name="Ramon A."/>
            <person name="Rauscher S."/>
            <person name="Record E."/>
            <person name="Riano-Pachon D.M."/>
            <person name="Robert V."/>
            <person name="Roehrig J."/>
            <person name="Ruller R."/>
            <person name="Salamov A."/>
            <person name="Salih N.S."/>
            <person name="Samson R.A."/>
            <person name="Sandor E."/>
            <person name="Sanguinetti M."/>
            <person name="Schuetze T."/>
            <person name="Sepcic K."/>
            <person name="Shelest E."/>
            <person name="Sherlock G."/>
            <person name="Sophianopoulou V."/>
            <person name="Squina F.M."/>
            <person name="Sun H."/>
            <person name="Susca A."/>
            <person name="Todd R.B."/>
            <person name="Tsang A."/>
            <person name="Unkles S.E."/>
            <person name="van de Wiele N."/>
            <person name="van Rossen-Uffink D."/>
            <person name="Oliveira J.V."/>
            <person name="Vesth T.C."/>
            <person name="Visser J."/>
            <person name="Yu J.-H."/>
            <person name="Zhou M."/>
            <person name="Andersen M.R."/>
            <person name="Archer D.B."/>
            <person name="Baker S.E."/>
            <person name="Benoit I."/>
            <person name="Brakhage A.A."/>
            <person name="Braus G.H."/>
            <person name="Fischer R."/>
            <person name="Frisvad J.C."/>
            <person name="Goldman G.H."/>
            <person name="Houbraken J."/>
            <person name="Oakley B."/>
            <person name="Pocsi I."/>
            <person name="Scazzocchio C."/>
            <person name="Seiboth B."/>
            <person name="vanKuyk P.A."/>
            <person name="Wortman J."/>
            <person name="Dyer P.S."/>
            <person name="Grigoriev I.V."/>
        </authorList>
    </citation>
    <scope>NUCLEOTIDE SEQUENCE [LARGE SCALE GENOMIC DNA]</scope>
    <source>
        <strain evidence="4">CBS 593.65</strain>
    </source>
</reference>
<dbReference type="InterPro" id="IPR036397">
    <property type="entry name" value="RNaseH_sf"/>
</dbReference>
<proteinExistence type="predicted"/>
<dbReference type="InterPro" id="IPR004875">
    <property type="entry name" value="DDE_SF_endonuclease_dom"/>
</dbReference>
<dbReference type="Pfam" id="PF03184">
    <property type="entry name" value="DDE_1"/>
    <property type="match status" value="1"/>
</dbReference>
<dbReference type="PANTHER" id="PTHR19303">
    <property type="entry name" value="TRANSPOSON"/>
    <property type="match status" value="1"/>
</dbReference>
<organism evidence="3 4">
    <name type="scientific">Aspergillus sydowii CBS 593.65</name>
    <dbReference type="NCBI Taxonomy" id="1036612"/>
    <lineage>
        <taxon>Eukaryota</taxon>
        <taxon>Fungi</taxon>
        <taxon>Dikarya</taxon>
        <taxon>Ascomycota</taxon>
        <taxon>Pezizomycotina</taxon>
        <taxon>Eurotiomycetes</taxon>
        <taxon>Eurotiomycetidae</taxon>
        <taxon>Eurotiales</taxon>
        <taxon>Aspergillaceae</taxon>
        <taxon>Aspergillus</taxon>
        <taxon>Aspergillus subgen. Nidulantes</taxon>
    </lineage>
</organism>
<dbReference type="InterPro" id="IPR050863">
    <property type="entry name" value="CenT-Element_Derived"/>
</dbReference>
<name>A0A1L9T7D4_9EURO</name>
<dbReference type="VEuPathDB" id="FungiDB:ASPSYDRAFT_452548"/>
<dbReference type="Proteomes" id="UP000184356">
    <property type="component" value="Unassembled WGS sequence"/>
</dbReference>
<gene>
    <name evidence="3" type="ORF">ASPSYDRAFT_452548</name>
</gene>
<evidence type="ECO:0000259" key="2">
    <source>
        <dbReference type="Pfam" id="PF03184"/>
    </source>
</evidence>
<dbReference type="RefSeq" id="XP_040698999.1">
    <property type="nucleotide sequence ID" value="XM_040847002.1"/>
</dbReference>
<accession>A0A1L9T7D4</accession>
<evidence type="ECO:0000256" key="1">
    <source>
        <dbReference type="SAM" id="MobiDB-lite"/>
    </source>
</evidence>
<evidence type="ECO:0000313" key="3">
    <source>
        <dbReference type="EMBL" id="OJJ55193.1"/>
    </source>
</evidence>
<dbReference type="GeneID" id="63763075"/>
<dbReference type="STRING" id="1036612.A0A1L9T7D4"/>
<protein>
    <recommendedName>
        <fullName evidence="2">DDE-1 domain-containing protein</fullName>
    </recommendedName>
</protein>
<sequence>MLYAQHGMAFPYPSSPSVHWPMSLSGVAAPSTIFLRNLRVQGGPEIQDPAIDSVNVYNMDETGVMLSNPRSLKVLVGKDYDGFRGARVKRETITAIECISADGRSLHPLIIWPAATHRSTWTTHPTPGWHFAHSKSGYNDSVISLYWIKHVFDPQTKALAGNKPRLLISDGFGTHESLEILEFCYENCIILCRLPSHTSHKLQPCDVGVFSSLKTAYRGQAELLDRGGANTIGKQHFTYLYSRARDEALTRRNILSGWSKTGLRPFNPERVLASIQKPPLGAARLETNVARPPAADKLPETPASPASLLLLRSKVEDHSCVLDERARLHLQKVLNATERAFAERSLLLQQNQVLFQQNNEKKNRQHTKSTVVGKAKIMTFEDIVMAKRKREEKEAARGSNKRKRSTPAGEKGSTRVQRVEESNQSQTAHGIEEYCSVIDFRES</sequence>
<dbReference type="Gene3D" id="3.30.420.10">
    <property type="entry name" value="Ribonuclease H-like superfamily/Ribonuclease H"/>
    <property type="match status" value="1"/>
</dbReference>
<keyword evidence="4" id="KW-1185">Reference proteome</keyword>
<dbReference type="PANTHER" id="PTHR19303:SF74">
    <property type="entry name" value="POGO TRANSPOSABLE ELEMENT WITH KRAB DOMAIN"/>
    <property type="match status" value="1"/>
</dbReference>
<evidence type="ECO:0000313" key="4">
    <source>
        <dbReference type="Proteomes" id="UP000184356"/>
    </source>
</evidence>
<dbReference type="OrthoDB" id="4510550at2759"/>
<dbReference type="EMBL" id="KV878593">
    <property type="protein sequence ID" value="OJJ55193.1"/>
    <property type="molecule type" value="Genomic_DNA"/>
</dbReference>
<dbReference type="AlphaFoldDB" id="A0A1L9T7D4"/>